<dbReference type="RefSeq" id="WP_151688035.1">
    <property type="nucleotide sequence ID" value="NZ_WBWO01000001.1"/>
</dbReference>
<organism evidence="1 2">
    <name type="scientific">Brucella anthropi</name>
    <name type="common">Ochrobactrum anthropi</name>
    <dbReference type="NCBI Taxonomy" id="529"/>
    <lineage>
        <taxon>Bacteria</taxon>
        <taxon>Pseudomonadati</taxon>
        <taxon>Pseudomonadota</taxon>
        <taxon>Alphaproteobacteria</taxon>
        <taxon>Hyphomicrobiales</taxon>
        <taxon>Brucellaceae</taxon>
        <taxon>Brucella/Ochrobactrum group</taxon>
        <taxon>Brucella</taxon>
    </lineage>
</organism>
<dbReference type="Proteomes" id="UP000642265">
    <property type="component" value="Unassembled WGS sequence"/>
</dbReference>
<name>A0A8I0TBF9_BRUAN</name>
<gene>
    <name evidence="1" type="ORF">IH622_23095</name>
</gene>
<evidence type="ECO:0000313" key="1">
    <source>
        <dbReference type="EMBL" id="MBE0563684.1"/>
    </source>
</evidence>
<reference evidence="1" key="1">
    <citation type="submission" date="2020-09" db="EMBL/GenBank/DDBJ databases">
        <authorList>
            <person name="Dalcin Martins P."/>
        </authorList>
    </citation>
    <scope>NUCLEOTIDE SEQUENCE</scope>
    <source>
        <strain evidence="1">MAG47</strain>
    </source>
</reference>
<dbReference type="EMBL" id="JACZKO010000063">
    <property type="protein sequence ID" value="MBE0563684.1"/>
    <property type="molecule type" value="Genomic_DNA"/>
</dbReference>
<proteinExistence type="predicted"/>
<reference evidence="1" key="2">
    <citation type="submission" date="2020-10" db="EMBL/GenBank/DDBJ databases">
        <title>Enrichment of novel Verrucomicrobia, Bacteroidetes and Krumholzibacteria in an oxygen-limited, methane- and iron-fed bioreactor inoculated with Bothnian Sea sediments.</title>
        <authorList>
            <person name="Martins P.D."/>
            <person name="de Jong A."/>
            <person name="Lenstra W.K."/>
            <person name="van Helmond N.A.G.M."/>
            <person name="Slomp C.P."/>
            <person name="Jetten M.S.M."/>
            <person name="Welte C.U."/>
            <person name="Rasigraf O."/>
        </authorList>
    </citation>
    <scope>NUCLEOTIDE SEQUENCE</scope>
    <source>
        <strain evidence="1">MAG47</strain>
    </source>
</reference>
<protein>
    <submittedName>
        <fullName evidence="1">Uncharacterized protein</fullName>
    </submittedName>
</protein>
<sequence>MSQYKGIVHVWPYSTGRGQDVDQKEAGERVREIVVNAQHIGEALEKIELYREGIKTGPMVWEAPIISIEQI</sequence>
<comment type="caution">
    <text evidence="1">The sequence shown here is derived from an EMBL/GenBank/DDBJ whole genome shotgun (WGS) entry which is preliminary data.</text>
</comment>
<accession>A0A8I0TBF9</accession>
<dbReference type="AlphaFoldDB" id="A0A8I0TBF9"/>
<evidence type="ECO:0000313" key="2">
    <source>
        <dbReference type="Proteomes" id="UP000642265"/>
    </source>
</evidence>